<keyword evidence="3" id="KW-0946">Virion</keyword>
<dbReference type="Pfam" id="PF16903">
    <property type="entry name" value="Capsid_N"/>
    <property type="match status" value="1"/>
</dbReference>
<proteinExistence type="predicted"/>
<evidence type="ECO:0000313" key="5">
    <source>
        <dbReference type="EMBL" id="AYV85204.1"/>
    </source>
</evidence>
<evidence type="ECO:0000256" key="3">
    <source>
        <dbReference type="ARBA" id="ARBA00022844"/>
    </source>
</evidence>
<keyword evidence="2" id="KW-0167">Capsid protein</keyword>
<protein>
    <recommendedName>
        <fullName evidence="4">Major capsid protein N-terminal domain-containing protein</fullName>
    </recommendedName>
</protein>
<dbReference type="InterPro" id="IPR031654">
    <property type="entry name" value="Capsid_N"/>
</dbReference>
<evidence type="ECO:0000256" key="2">
    <source>
        <dbReference type="ARBA" id="ARBA00022561"/>
    </source>
</evidence>
<dbReference type="EMBL" id="MK072442">
    <property type="protein sequence ID" value="AYV85204.1"/>
    <property type="molecule type" value="Genomic_DNA"/>
</dbReference>
<dbReference type="Gene3D" id="2.70.9.10">
    <property type="entry name" value="Adenovirus Type 2 Hexon, domain 4"/>
    <property type="match status" value="1"/>
</dbReference>
<comment type="subcellular location">
    <subcellularLocation>
        <location evidence="1">Virion</location>
    </subcellularLocation>
</comment>
<evidence type="ECO:0000256" key="1">
    <source>
        <dbReference type="ARBA" id="ARBA00004328"/>
    </source>
</evidence>
<organism evidence="5">
    <name type="scientific">Satyrvirus sp</name>
    <dbReference type="NCBI Taxonomy" id="2487771"/>
    <lineage>
        <taxon>Viruses</taxon>
        <taxon>Varidnaviria</taxon>
        <taxon>Bamfordvirae</taxon>
        <taxon>Nucleocytoviricota</taxon>
        <taxon>Megaviricetes</taxon>
        <taxon>Imitervirales</taxon>
        <taxon>Mimiviridae</taxon>
        <taxon>Megamimivirinae</taxon>
    </lineage>
</organism>
<dbReference type="GO" id="GO:0019028">
    <property type="term" value="C:viral capsid"/>
    <property type="evidence" value="ECO:0007669"/>
    <property type="project" value="UniProtKB-KW"/>
</dbReference>
<accession>A0A3G5AF36</accession>
<dbReference type="SUPFAM" id="SSF49749">
    <property type="entry name" value="Group II dsDNA viruses VP"/>
    <property type="match status" value="1"/>
</dbReference>
<reference evidence="5" key="1">
    <citation type="submission" date="2018-10" db="EMBL/GenBank/DDBJ databases">
        <title>Hidden diversity of soil giant viruses.</title>
        <authorList>
            <person name="Schulz F."/>
            <person name="Alteio L."/>
            <person name="Goudeau D."/>
            <person name="Ryan E.M."/>
            <person name="Malmstrom R.R."/>
            <person name="Blanchard J."/>
            <person name="Woyke T."/>
        </authorList>
    </citation>
    <scope>NUCLEOTIDE SEQUENCE</scope>
    <source>
        <strain evidence="5">SAV1</strain>
    </source>
</reference>
<feature type="domain" description="Major capsid protein N-terminal" evidence="4">
    <location>
        <begin position="6"/>
        <end position="95"/>
    </location>
</feature>
<dbReference type="InterPro" id="IPR016112">
    <property type="entry name" value="VP_dsDNA_II"/>
</dbReference>
<sequence>MINYKTLYIEQYFNGRVSFNKKSKCPISHAGSSFDEFYIRVILPKLPDGYSYKKFCTYDLIKKIKITSNGVTLFKLESDFLEILDKINNNYDNVEKLCFAEKNVVYYPFNLNQIMGQEFLLERLRYYETCIYCTFSNISKLIYVQPSTNLSNSELENLDIIDSSIIVHFNMEKNGSNDTDIDVKDKIVQSISTWIFIPIWLDNTSMKNKKISVKLNSKELTNEQEYIYDILDLILCTKDRSNNYTKMIDSYSLEIENKRFFSNDLSTFHNLIYRMDNRNLEEYFLGCVVDAKDIKDSVIILNINFLEEIAEPVELLCIFKIKRKMMYYDGMVGWV</sequence>
<evidence type="ECO:0000259" key="4">
    <source>
        <dbReference type="Pfam" id="PF16903"/>
    </source>
</evidence>
<gene>
    <name evidence="5" type="ORF">Satyrvirus6_36</name>
</gene>
<name>A0A3G5AF36_9VIRU</name>